<evidence type="ECO:0000313" key="3">
    <source>
        <dbReference type="Proteomes" id="UP000219452"/>
    </source>
</evidence>
<dbReference type="InterPro" id="IPR019619">
    <property type="entry name" value="DUF2490"/>
</dbReference>
<reference evidence="3" key="1">
    <citation type="submission" date="2017-09" db="EMBL/GenBank/DDBJ databases">
        <authorList>
            <person name="Varghese N."/>
            <person name="Submissions S."/>
        </authorList>
    </citation>
    <scope>NUCLEOTIDE SEQUENCE [LARGE SCALE GENOMIC DNA]</scope>
    <source>
        <strain evidence="3">DSM 29961</strain>
    </source>
</reference>
<dbReference type="EMBL" id="OCNH01000003">
    <property type="protein sequence ID" value="SOD93060.1"/>
    <property type="molecule type" value="Genomic_DNA"/>
</dbReference>
<dbReference type="Pfam" id="PF10677">
    <property type="entry name" value="DUF2490"/>
    <property type="match status" value="1"/>
</dbReference>
<protein>
    <recommendedName>
        <fullName evidence="4">DUF2490 domain-containing protein</fullName>
    </recommendedName>
</protein>
<feature type="signal peptide" evidence="1">
    <location>
        <begin position="1"/>
        <end position="20"/>
    </location>
</feature>
<dbReference type="RefSeq" id="WP_097128210.1">
    <property type="nucleotide sequence ID" value="NZ_OCNH01000003.1"/>
</dbReference>
<accession>A0A286GC28</accession>
<name>A0A286GC28_9BACT</name>
<keyword evidence="1" id="KW-0732">Signal</keyword>
<feature type="chain" id="PRO_5012176913" description="DUF2490 domain-containing protein" evidence="1">
    <location>
        <begin position="21"/>
        <end position="227"/>
    </location>
</feature>
<evidence type="ECO:0000313" key="2">
    <source>
        <dbReference type="EMBL" id="SOD93060.1"/>
    </source>
</evidence>
<gene>
    <name evidence="2" type="ORF">SAMN06269250_4333</name>
</gene>
<proteinExistence type="predicted"/>
<dbReference type="Proteomes" id="UP000219452">
    <property type="component" value="Unassembled WGS sequence"/>
</dbReference>
<dbReference type="AlphaFoldDB" id="A0A286GC28"/>
<keyword evidence="3" id="KW-1185">Reference proteome</keyword>
<dbReference type="OrthoDB" id="1121653at2"/>
<evidence type="ECO:0008006" key="4">
    <source>
        <dbReference type="Google" id="ProtNLM"/>
    </source>
</evidence>
<sequence length="227" mass="26150">MGKGFFVTFMLLFITLAAVAQDRYVAGTLPQLNINFSLPKKFRLNTKLESRQLFAERGPNESTSNRFRYERTDLALVLTKKSSLNSTLGGGYLIRLEDNQLIHRLIQQANLVNDLGLITVAHRLVLDETFRPDEPVEVRLRYRLSLEKALNGQRVDPNEMYLRFNNEYLGIWAPNRTDLEIRASFAVGYNALNGNKIELGAEYRVNEFDQSSQAHQYWATVSWFINI</sequence>
<evidence type="ECO:0000256" key="1">
    <source>
        <dbReference type="SAM" id="SignalP"/>
    </source>
</evidence>
<organism evidence="2 3">
    <name type="scientific">Spirosoma fluviale</name>
    <dbReference type="NCBI Taxonomy" id="1597977"/>
    <lineage>
        <taxon>Bacteria</taxon>
        <taxon>Pseudomonadati</taxon>
        <taxon>Bacteroidota</taxon>
        <taxon>Cytophagia</taxon>
        <taxon>Cytophagales</taxon>
        <taxon>Cytophagaceae</taxon>
        <taxon>Spirosoma</taxon>
    </lineage>
</organism>